<accession>A0A1T5CW87</accession>
<keyword evidence="2" id="KW-1185">Reference proteome</keyword>
<evidence type="ECO:0008006" key="3">
    <source>
        <dbReference type="Google" id="ProtNLM"/>
    </source>
</evidence>
<proteinExistence type="predicted"/>
<gene>
    <name evidence="1" type="ORF">SAMN05661099_1943</name>
</gene>
<dbReference type="RefSeq" id="WP_139377435.1">
    <property type="nucleotide sequence ID" value="NZ_FUYR01000002.1"/>
</dbReference>
<evidence type="ECO:0000313" key="1">
    <source>
        <dbReference type="EMBL" id="SKB63623.1"/>
    </source>
</evidence>
<dbReference type="AlphaFoldDB" id="A0A1T5CW87"/>
<reference evidence="2" key="1">
    <citation type="submission" date="2017-02" db="EMBL/GenBank/DDBJ databases">
        <authorList>
            <person name="Varghese N."/>
            <person name="Submissions S."/>
        </authorList>
    </citation>
    <scope>NUCLEOTIDE SEQUENCE [LARGE SCALE GENOMIC DNA]</scope>
    <source>
        <strain evidence="2">DSM 22385</strain>
    </source>
</reference>
<evidence type="ECO:0000313" key="2">
    <source>
        <dbReference type="Proteomes" id="UP000189981"/>
    </source>
</evidence>
<dbReference type="OrthoDB" id="5187599at2"/>
<organism evidence="1 2">
    <name type="scientific">Daejeonella lutea</name>
    <dbReference type="NCBI Taxonomy" id="572036"/>
    <lineage>
        <taxon>Bacteria</taxon>
        <taxon>Pseudomonadati</taxon>
        <taxon>Bacteroidota</taxon>
        <taxon>Sphingobacteriia</taxon>
        <taxon>Sphingobacteriales</taxon>
        <taxon>Sphingobacteriaceae</taxon>
        <taxon>Daejeonella</taxon>
    </lineage>
</organism>
<dbReference type="Proteomes" id="UP000189981">
    <property type="component" value="Unassembled WGS sequence"/>
</dbReference>
<dbReference type="EMBL" id="FUYR01000002">
    <property type="protein sequence ID" value="SKB63623.1"/>
    <property type="molecule type" value="Genomic_DNA"/>
</dbReference>
<name>A0A1T5CW87_9SPHI</name>
<protein>
    <recommendedName>
        <fullName evidence="3">DUF3574 domain-containing protein</fullName>
    </recommendedName>
</protein>
<sequence length="105" mass="12223">MTKKKLFQILLPLYNKEGEPIPVENYKELKVELTEHFGGLTSYSRSPATGVWKDPKDEIAVDTIIVYEVVSDSREVNYWQNLKVALEKKFDQDEIMIRCQTIETV</sequence>
<dbReference type="STRING" id="572036.SAMN05661099_1943"/>